<dbReference type="Proteomes" id="UP000095282">
    <property type="component" value="Unplaced"/>
</dbReference>
<evidence type="ECO:0000313" key="4">
    <source>
        <dbReference type="WBParaSite" id="Csp11.Scaffold630.g18856.t1"/>
    </source>
</evidence>
<dbReference type="AlphaFoldDB" id="A0A1I7USC3"/>
<feature type="signal peptide" evidence="2">
    <location>
        <begin position="1"/>
        <end position="20"/>
    </location>
</feature>
<accession>A0A1I7USC3</accession>
<feature type="region of interest" description="Disordered" evidence="1">
    <location>
        <begin position="60"/>
        <end position="191"/>
    </location>
</feature>
<evidence type="ECO:0000313" key="3">
    <source>
        <dbReference type="Proteomes" id="UP000095282"/>
    </source>
</evidence>
<protein>
    <submittedName>
        <fullName evidence="4">Uncharacterized protein</fullName>
    </submittedName>
</protein>
<keyword evidence="3" id="KW-1185">Reference proteome</keyword>
<evidence type="ECO:0000256" key="1">
    <source>
        <dbReference type="SAM" id="MobiDB-lite"/>
    </source>
</evidence>
<name>A0A1I7USC3_9PELO</name>
<keyword evidence="2" id="KW-0732">Signal</keyword>
<organism evidence="3 4">
    <name type="scientific">Caenorhabditis tropicalis</name>
    <dbReference type="NCBI Taxonomy" id="1561998"/>
    <lineage>
        <taxon>Eukaryota</taxon>
        <taxon>Metazoa</taxon>
        <taxon>Ecdysozoa</taxon>
        <taxon>Nematoda</taxon>
        <taxon>Chromadorea</taxon>
        <taxon>Rhabditida</taxon>
        <taxon>Rhabditina</taxon>
        <taxon>Rhabditomorpha</taxon>
        <taxon>Rhabditoidea</taxon>
        <taxon>Rhabditidae</taxon>
        <taxon>Peloderinae</taxon>
        <taxon>Caenorhabditis</taxon>
    </lineage>
</organism>
<reference evidence="4" key="1">
    <citation type="submission" date="2016-11" db="UniProtKB">
        <authorList>
            <consortium name="WormBaseParasite"/>
        </authorList>
    </citation>
    <scope>IDENTIFICATION</scope>
</reference>
<sequence>MKTQALILLSLGFIAIYLNDDNHTEPSVSMEAVQTSQKPHNVDSSDIRFLALSISTPMRYSPGSGTHHRFSPPSAPQPNSPVTNGTHHRFSPPSSPQPNSPVTNGTHHRFSPPSSPQPNSPVTNGTHHRFSPPSSPQPNSPVTDGTHHRFSPPSSLQPNSPVTNQSEADEDARVDRTAPANPTWRTSKALDENRNRDIDHDKIIIDRCYMHTNEEREEMKRLVPWSPFRRSLEKLASNPVYIFGKRAELKKLFPMD</sequence>
<feature type="compositionally biased region" description="Polar residues" evidence="1">
    <location>
        <begin position="152"/>
        <end position="166"/>
    </location>
</feature>
<evidence type="ECO:0000256" key="2">
    <source>
        <dbReference type="SAM" id="SignalP"/>
    </source>
</evidence>
<feature type="chain" id="PRO_5009309264" evidence="2">
    <location>
        <begin position="21"/>
        <end position="256"/>
    </location>
</feature>
<proteinExistence type="predicted"/>
<dbReference type="WBParaSite" id="Csp11.Scaffold630.g18856.t1">
    <property type="protein sequence ID" value="Csp11.Scaffold630.g18856.t1"/>
    <property type="gene ID" value="Csp11.Scaffold630.g18856"/>
</dbReference>